<dbReference type="GO" id="GO:0015179">
    <property type="term" value="F:L-amino acid transmembrane transporter activity"/>
    <property type="evidence" value="ECO:0007669"/>
    <property type="project" value="TreeGrafter"/>
</dbReference>
<dbReference type="GO" id="GO:0046872">
    <property type="term" value="F:metal ion binding"/>
    <property type="evidence" value="ECO:0007669"/>
    <property type="project" value="UniProtKB-KW"/>
</dbReference>
<dbReference type="SUPFAM" id="SSF161070">
    <property type="entry name" value="SNF-like"/>
    <property type="match status" value="1"/>
</dbReference>
<dbReference type="CDD" id="cd10324">
    <property type="entry name" value="SLC6sbd"/>
    <property type="match status" value="1"/>
</dbReference>
<dbReference type="InterPro" id="IPR037272">
    <property type="entry name" value="SNS_sf"/>
</dbReference>
<dbReference type="PROSITE" id="PS50267">
    <property type="entry name" value="NA_NEUROTRAN_SYMP_3"/>
    <property type="match status" value="1"/>
</dbReference>
<organism evidence="9 10">
    <name type="scientific">Strongyloides stercoralis</name>
    <name type="common">Threadworm</name>
    <dbReference type="NCBI Taxonomy" id="6248"/>
    <lineage>
        <taxon>Eukaryota</taxon>
        <taxon>Metazoa</taxon>
        <taxon>Ecdysozoa</taxon>
        <taxon>Nematoda</taxon>
        <taxon>Chromadorea</taxon>
        <taxon>Rhabditida</taxon>
        <taxon>Tylenchina</taxon>
        <taxon>Panagrolaimomorpha</taxon>
        <taxon>Strongyloidoidea</taxon>
        <taxon>Strongyloididae</taxon>
        <taxon>Strongyloides</taxon>
    </lineage>
</organism>
<sequence length="1059" mass="121054">MSINISESSGSNNSDWHSDLRHQIEELANKNENLKQYSFLGDKTKKMNQMIIELRHKANDNEVAAAQYHLKCLRFLDDMVRIVNQHAIKNKLKSLSTRGKTIFQSQDSTGSNPATDRSFNSSAYFYGPRKFDKRNNNNEEPKIQIRNNFLRLVCGLTEEDLNDDSHSDNGVEQDKKHVRDLWSTQITFFLSCLGFIIGVGNTLRFPSMIYEYGGGVFFIPYIIFLILFGFPLVYMHLCIGQYSGLSASGAFSKMMPAASGIGWGLVVLAIPVCIYYNIIIAWSLYYFWYAITSPFSASYTDLAWNHCQKDWILDHSCCDIKGDQKCFLKNGSMTSSEAFFHFEVLNRTLANNPTLGDVQMHTLICLGVAWILVYIGVSKGIGSIGWAVSITATIPYLLCLILLLRGISLPGSEIGLRFLFTADFSRLKSISLWKAAAEQVFYSLGIDAGPLISMASFSRYRNNIYRDAALLVILDTLTSILCGTIIFSFCGFLAKVQSKELTDILKLEPLYISYTVYPGITSFMEWGSFWAALFFGMLTLSALDGEFAWLEMIASSIMNLFGFKEHKIESRLHLFMCILFFILGIPLTCRGGIFIFHALEKLNANWNAFSLSLLQVILVCYVYGVDKFQEDIREMLRISNNDEEIRTIPYTLIRKWKQFKLFAGPTGNYIKYSWSIFSPLILSFLLIASVWRYERVTFSNRPLPIYYELIAWISMVGPLIIVPVIFFYHIRKLRKEGKMLSYIFDTSNWRVEDNDTSSEYLNDNNDDNLSNIDPISRNVSVKSNVFPSTSVIAQRIFKYPPHHIPPSTIHEETFSHISGEEILNGPKLKKNLSFSTITEVKKTTLEPISSYAYDNIDEEENIEEDNNRIPGRLSDWLKKNENQTEPGIILFPNISKETKKNINMYSSINDKIENTGILFGPPPTKSSILSSSLISFNKKKSLQNDNIEDKYFDKNQSFTLKTLSDNESLTTPKKKLSKQKKINEENINSIDESDEINHYQQKNNFQDVVYEKNITNVNIVDNSEFAKSFLSKKEEIPLKMRQTIKLKRPKPIETPVQLI</sequence>
<dbReference type="AlphaFoldDB" id="A0AAF5DF04"/>
<keyword evidence="3 8" id="KW-0812">Transmembrane</keyword>
<evidence type="ECO:0000256" key="4">
    <source>
        <dbReference type="ARBA" id="ARBA00022847"/>
    </source>
</evidence>
<evidence type="ECO:0000256" key="5">
    <source>
        <dbReference type="ARBA" id="ARBA00022989"/>
    </source>
</evidence>
<name>A0AAF5DF04_STRER</name>
<feature type="binding site" evidence="7">
    <location>
        <position position="443"/>
    </location>
    <ligand>
        <name>Na(+)</name>
        <dbReference type="ChEBI" id="CHEBI:29101"/>
        <label>1</label>
    </ligand>
</feature>
<keyword evidence="5 8" id="KW-1133">Transmembrane helix</keyword>
<dbReference type="GO" id="GO:0005283">
    <property type="term" value="F:amino acid:sodium symporter activity"/>
    <property type="evidence" value="ECO:0007669"/>
    <property type="project" value="TreeGrafter"/>
</dbReference>
<dbReference type="WBParaSite" id="TCONS_00010269.p1">
    <property type="protein sequence ID" value="TCONS_00010269.p1"/>
    <property type="gene ID" value="XLOC_007965"/>
</dbReference>
<reference evidence="10" key="1">
    <citation type="submission" date="2024-02" db="UniProtKB">
        <authorList>
            <consortium name="WormBaseParasite"/>
        </authorList>
    </citation>
    <scope>IDENTIFICATION</scope>
</reference>
<evidence type="ECO:0000256" key="3">
    <source>
        <dbReference type="ARBA" id="ARBA00022692"/>
    </source>
</evidence>
<feature type="transmembrane region" description="Helical" evidence="8">
    <location>
        <begin position="358"/>
        <end position="377"/>
    </location>
</feature>
<dbReference type="Pfam" id="PF00209">
    <property type="entry name" value="SNF"/>
    <property type="match status" value="1"/>
</dbReference>
<protein>
    <submittedName>
        <fullName evidence="10">Transporter</fullName>
    </submittedName>
</protein>
<dbReference type="InterPro" id="IPR000175">
    <property type="entry name" value="Na/ntran_symport"/>
</dbReference>
<dbReference type="PANTHER" id="PTHR11616:SF324">
    <property type="entry name" value="SODIUM-DEPENDENT TRANSPORTER SNF-12"/>
    <property type="match status" value="1"/>
</dbReference>
<dbReference type="GO" id="GO:0005886">
    <property type="term" value="C:plasma membrane"/>
    <property type="evidence" value="ECO:0007669"/>
    <property type="project" value="TreeGrafter"/>
</dbReference>
<evidence type="ECO:0000313" key="9">
    <source>
        <dbReference type="Proteomes" id="UP000035681"/>
    </source>
</evidence>
<keyword evidence="9" id="KW-1185">Reference proteome</keyword>
<accession>A0AAF5DF04</accession>
<keyword evidence="7" id="KW-0479">Metal-binding</keyword>
<proteinExistence type="predicted"/>
<feature type="binding site" evidence="7">
    <location>
        <position position="194"/>
    </location>
    <ligand>
        <name>Na(+)</name>
        <dbReference type="ChEBI" id="CHEBI:29101"/>
        <label>1</label>
    </ligand>
</feature>
<feature type="binding site" evidence="7">
    <location>
        <position position="201"/>
    </location>
    <ligand>
        <name>Na(+)</name>
        <dbReference type="ChEBI" id="CHEBI:29101"/>
        <label>1</label>
    </ligand>
</feature>
<keyword evidence="4" id="KW-0769">Symport</keyword>
<comment type="subcellular location">
    <subcellularLocation>
        <location evidence="1">Membrane</location>
        <topology evidence="1">Multi-pass membrane protein</topology>
    </subcellularLocation>
</comment>
<dbReference type="PRINTS" id="PR00176">
    <property type="entry name" value="NANEUSMPORT"/>
</dbReference>
<keyword evidence="7" id="KW-0915">Sodium</keyword>
<feature type="transmembrane region" description="Helical" evidence="8">
    <location>
        <begin position="575"/>
        <end position="599"/>
    </location>
</feature>
<feature type="transmembrane region" description="Helical" evidence="8">
    <location>
        <begin position="705"/>
        <end position="730"/>
    </location>
</feature>
<feature type="transmembrane region" description="Helical" evidence="8">
    <location>
        <begin position="186"/>
        <end position="205"/>
    </location>
</feature>
<feature type="transmembrane region" description="Helical" evidence="8">
    <location>
        <begin position="260"/>
        <end position="288"/>
    </location>
</feature>
<evidence type="ECO:0000313" key="10">
    <source>
        <dbReference type="WBParaSite" id="TCONS_00010269.p1"/>
    </source>
</evidence>
<evidence type="ECO:0000256" key="7">
    <source>
        <dbReference type="PIRSR" id="PIRSR600175-1"/>
    </source>
</evidence>
<feature type="transmembrane region" description="Helical" evidence="8">
    <location>
        <begin position="384"/>
        <end position="407"/>
    </location>
</feature>
<feature type="transmembrane region" description="Helical" evidence="8">
    <location>
        <begin position="605"/>
        <end position="625"/>
    </location>
</feature>
<dbReference type="PANTHER" id="PTHR11616">
    <property type="entry name" value="SODIUM/CHLORIDE DEPENDENT TRANSPORTER"/>
    <property type="match status" value="1"/>
</dbReference>
<keyword evidence="2" id="KW-0813">Transport</keyword>
<feature type="transmembrane region" description="Helical" evidence="8">
    <location>
        <begin position="672"/>
        <end position="693"/>
    </location>
</feature>
<evidence type="ECO:0000256" key="6">
    <source>
        <dbReference type="ARBA" id="ARBA00023136"/>
    </source>
</evidence>
<evidence type="ECO:0000256" key="8">
    <source>
        <dbReference type="SAM" id="Phobius"/>
    </source>
</evidence>
<evidence type="ECO:0000256" key="2">
    <source>
        <dbReference type="ARBA" id="ARBA00022448"/>
    </source>
</evidence>
<feature type="binding site" evidence="7">
    <location>
        <position position="544"/>
    </location>
    <ligand>
        <name>Na(+)</name>
        <dbReference type="ChEBI" id="CHEBI:29101"/>
        <label>1</label>
    </ligand>
</feature>
<keyword evidence="6 8" id="KW-0472">Membrane</keyword>
<dbReference type="Proteomes" id="UP000035681">
    <property type="component" value="Unplaced"/>
</dbReference>
<feature type="transmembrane region" description="Helical" evidence="8">
    <location>
        <begin position="217"/>
        <end position="239"/>
    </location>
</feature>
<feature type="transmembrane region" description="Helical" evidence="8">
    <location>
        <begin position="468"/>
        <end position="494"/>
    </location>
</feature>
<evidence type="ECO:0000256" key="1">
    <source>
        <dbReference type="ARBA" id="ARBA00004141"/>
    </source>
</evidence>
<dbReference type="GO" id="GO:0089718">
    <property type="term" value="P:amino acid import across plasma membrane"/>
    <property type="evidence" value="ECO:0007669"/>
    <property type="project" value="TreeGrafter"/>
</dbReference>